<dbReference type="Gene3D" id="3.40.50.1820">
    <property type="entry name" value="alpha/beta hydrolase"/>
    <property type="match status" value="2"/>
</dbReference>
<comment type="caution">
    <text evidence="9">The sequence shown here is derived from an EMBL/GenBank/DDBJ whole genome shotgun (WGS) entry which is preliminary data.</text>
</comment>
<comment type="similarity">
    <text evidence="1">Belongs to the tannase family.</text>
</comment>
<dbReference type="InterPro" id="IPR011118">
    <property type="entry name" value="Tannase/feruloyl_esterase"/>
</dbReference>
<evidence type="ECO:0000256" key="6">
    <source>
        <dbReference type="ARBA" id="ARBA00022837"/>
    </source>
</evidence>
<keyword evidence="6" id="KW-0106">Calcium</keyword>
<dbReference type="Pfam" id="PF07519">
    <property type="entry name" value="Tannase"/>
    <property type="match status" value="1"/>
</dbReference>
<keyword evidence="10" id="KW-1185">Reference proteome</keyword>
<keyword evidence="7" id="KW-1015">Disulfide bond</keyword>
<dbReference type="EMBL" id="WWCV01000008">
    <property type="protein sequence ID" value="MYN16418.1"/>
    <property type="molecule type" value="Genomic_DNA"/>
</dbReference>
<evidence type="ECO:0000256" key="5">
    <source>
        <dbReference type="ARBA" id="ARBA00022801"/>
    </source>
</evidence>
<evidence type="ECO:0000313" key="10">
    <source>
        <dbReference type="Proteomes" id="UP000484875"/>
    </source>
</evidence>
<evidence type="ECO:0000256" key="7">
    <source>
        <dbReference type="ARBA" id="ARBA00023157"/>
    </source>
</evidence>
<evidence type="ECO:0000256" key="1">
    <source>
        <dbReference type="ARBA" id="ARBA00006249"/>
    </source>
</evidence>
<keyword evidence="5 9" id="KW-0378">Hydrolase</keyword>
<accession>A0A845HCR0</accession>
<name>A0A845HCR0_9BURK</name>
<keyword evidence="4 8" id="KW-0732">Signal</keyword>
<reference evidence="9 10" key="1">
    <citation type="submission" date="2019-12" db="EMBL/GenBank/DDBJ databases">
        <title>Novel species isolated from a subtropical stream in China.</title>
        <authorList>
            <person name="Lu H."/>
        </authorList>
    </citation>
    <scope>NUCLEOTIDE SEQUENCE [LARGE SCALE GENOMIC DNA]</scope>
    <source>
        <strain evidence="9 10">FT107W</strain>
    </source>
</reference>
<dbReference type="GO" id="GO:0046872">
    <property type="term" value="F:metal ion binding"/>
    <property type="evidence" value="ECO:0007669"/>
    <property type="project" value="UniProtKB-KW"/>
</dbReference>
<dbReference type="SUPFAM" id="SSF53474">
    <property type="entry name" value="alpha/beta-Hydrolases"/>
    <property type="match status" value="1"/>
</dbReference>
<feature type="chain" id="PRO_5033049701" evidence="8">
    <location>
        <begin position="26"/>
        <end position="575"/>
    </location>
</feature>
<evidence type="ECO:0000313" key="9">
    <source>
        <dbReference type="EMBL" id="MYN16418.1"/>
    </source>
</evidence>
<proteinExistence type="inferred from homology"/>
<dbReference type="PANTHER" id="PTHR33938">
    <property type="entry name" value="FERULOYL ESTERASE B-RELATED"/>
    <property type="match status" value="1"/>
</dbReference>
<dbReference type="GO" id="GO:0052689">
    <property type="term" value="F:carboxylic ester hydrolase activity"/>
    <property type="evidence" value="ECO:0007669"/>
    <property type="project" value="UniProtKB-KW"/>
</dbReference>
<evidence type="ECO:0000256" key="4">
    <source>
        <dbReference type="ARBA" id="ARBA00022729"/>
    </source>
</evidence>
<dbReference type="RefSeq" id="WP_161089135.1">
    <property type="nucleotide sequence ID" value="NZ_WWCV01000008.1"/>
</dbReference>
<organism evidence="9 10">
    <name type="scientific">Duganella vulcania</name>
    <dbReference type="NCBI Taxonomy" id="2692166"/>
    <lineage>
        <taxon>Bacteria</taxon>
        <taxon>Pseudomonadati</taxon>
        <taxon>Pseudomonadota</taxon>
        <taxon>Betaproteobacteria</taxon>
        <taxon>Burkholderiales</taxon>
        <taxon>Oxalobacteraceae</taxon>
        <taxon>Telluria group</taxon>
        <taxon>Duganella</taxon>
    </lineage>
</organism>
<dbReference type="PROSITE" id="PS51257">
    <property type="entry name" value="PROKAR_LIPOPROTEIN"/>
    <property type="match status" value="1"/>
</dbReference>
<dbReference type="InterPro" id="IPR029058">
    <property type="entry name" value="AB_hydrolase_fold"/>
</dbReference>
<feature type="signal peptide" evidence="8">
    <location>
        <begin position="1"/>
        <end position="25"/>
    </location>
</feature>
<evidence type="ECO:0000256" key="2">
    <source>
        <dbReference type="ARBA" id="ARBA00022487"/>
    </source>
</evidence>
<dbReference type="PANTHER" id="PTHR33938:SF15">
    <property type="entry name" value="FERULOYL ESTERASE B-RELATED"/>
    <property type="match status" value="1"/>
</dbReference>
<evidence type="ECO:0000256" key="3">
    <source>
        <dbReference type="ARBA" id="ARBA00022723"/>
    </source>
</evidence>
<dbReference type="AlphaFoldDB" id="A0A845HCR0"/>
<keyword evidence="2" id="KW-0719">Serine esterase</keyword>
<gene>
    <name evidence="9" type="ORF">GTP81_06595</name>
</gene>
<sequence>MKNERRVLKGAPLAALCLSAVTLSACGGDGGSKSDGAVSLPQLTAASAGKLGSCTDLASRISYPNTTIASAASVAAGVLTVAGKPVPAHCLVKGSMFQRTGTVDGQSYAIGFEMRLPVDWNGRFFYQANGGLDGAVVTATGGVGGGGPLDNALNQGFAVISSDAGHGAATPLFGLDPQARLDYGYQASGKLAPMAKSVIQTAYGKGPDRSYFGGCSNGGRHTMVAAARYGDQFDGYLVGDPGFRLPLAAIANIAGSQAYAALASTPGDISTGFTAAERALVSNAVLDKCDALDGAKDGLVQDTSACQAAFNLDRDVPSCGAQGRDGTCLSAAQKTSIGQLFSGAVNSSNTKFYSSFPYDAGLGTGNWAFWKFFSPLQLDSGAVAMIWKVPPVNPATFNGATFALTSSIDTLLAQVAATDGTYTESAMSFMLPPHLTDYSTVKNRGAKMMLYHGTSDPIFSSDDTKAWYDNLRTANGGDASGFARYYQVPGMNHCSGGPATDQFDMLTPLVNWVEKGQAPERVVASARGAGNAGGANADVPASWSATRTRPLCPYPQVAKYNGSGSIEDAANFSCK</sequence>
<keyword evidence="3" id="KW-0479">Metal-binding</keyword>
<evidence type="ECO:0000256" key="8">
    <source>
        <dbReference type="SAM" id="SignalP"/>
    </source>
</evidence>
<dbReference type="Proteomes" id="UP000484875">
    <property type="component" value="Unassembled WGS sequence"/>
</dbReference>
<protein>
    <submittedName>
        <fullName evidence="9">Tannase/feruloyl esterase family alpha/beta hydrolase</fullName>
    </submittedName>
</protein>